<dbReference type="GO" id="GO:0072344">
    <property type="term" value="P:rescue of stalled ribosome"/>
    <property type="evidence" value="ECO:0007669"/>
    <property type="project" value="TreeGrafter"/>
</dbReference>
<feature type="compositionally biased region" description="Gly residues" evidence="1">
    <location>
        <begin position="712"/>
        <end position="723"/>
    </location>
</feature>
<reference evidence="2 3" key="1">
    <citation type="submission" date="2018-06" db="EMBL/GenBank/DDBJ databases">
        <title>A transcriptomic atlas of mushroom development highlights an independent origin of complex multicellularity.</title>
        <authorList>
            <consortium name="DOE Joint Genome Institute"/>
            <person name="Krizsan K."/>
            <person name="Almasi E."/>
            <person name="Merenyi Z."/>
            <person name="Sahu N."/>
            <person name="Viragh M."/>
            <person name="Koszo T."/>
            <person name="Mondo S."/>
            <person name="Kiss B."/>
            <person name="Balint B."/>
            <person name="Kues U."/>
            <person name="Barry K."/>
            <person name="Hegedus J.C."/>
            <person name="Henrissat B."/>
            <person name="Johnson J."/>
            <person name="Lipzen A."/>
            <person name="Ohm R."/>
            <person name="Nagy I."/>
            <person name="Pangilinan J."/>
            <person name="Yan J."/>
            <person name="Xiong Y."/>
            <person name="Grigoriev I.V."/>
            <person name="Hibbett D.S."/>
            <person name="Nagy L.G."/>
        </authorList>
    </citation>
    <scope>NUCLEOTIDE SEQUENCE [LARGE SCALE GENOMIC DNA]</scope>
    <source>
        <strain evidence="2 3">SZMC22713</strain>
    </source>
</reference>
<feature type="compositionally biased region" description="Acidic residues" evidence="1">
    <location>
        <begin position="59"/>
        <end position="71"/>
    </location>
</feature>
<dbReference type="Proteomes" id="UP000294933">
    <property type="component" value="Unassembled WGS sequence"/>
</dbReference>
<feature type="compositionally biased region" description="Acidic residues" evidence="1">
    <location>
        <begin position="768"/>
        <end position="787"/>
    </location>
</feature>
<dbReference type="STRING" id="50990.A0A4Y7PRZ3"/>
<dbReference type="AlphaFoldDB" id="A0A4Y7PRZ3"/>
<feature type="region of interest" description="Disordered" evidence="1">
    <location>
        <begin position="745"/>
        <end position="790"/>
    </location>
</feature>
<dbReference type="Pfam" id="PF04910">
    <property type="entry name" value="Tcf25"/>
    <property type="match status" value="1"/>
</dbReference>
<proteinExistence type="predicted"/>
<sequence length="818" mass="90845">MPPRLNKRQQREQEELLSLGGPSQPHEIEPVIHEAGGSSPRRATNSISVATGFAALAQESDENDESMEESDVQEKSKKKKKKDTSAGAKKHESPAPQEIPSSGSKGVAPPTTETPPSKKVKGKRKAKKDELDEVDKALAELSMKHPEYKTVSSSSNTAQSPKSKRQNSLLAVSLQHLDSEAEMRKFFGAKVISASKAETKLPRGARAATQHLKSNLTKPQPTWWSASQREGLSIRPLTEDETDSKMNLGGVVESGEKWWTVEYSQRYRSITKAFMGAVSSGDPEQFWRILSKLPWHADTLLQMSEVFRHREEHAQSVDYLNRALYTYERSFIGAFTFTTGMNRLDFDRVENRPFYLAVARMITDLQRRGCPRTAFEFARLLLSLDPHTDPQGALLYLDYLSIRAGMHDWMLDMWTLDAGVKTESLGKSFNVTALPGWAYGRALALRAKEEARGVKNGEDSTAALKEAILAFPSILPLLADKADITLPNDLRGHWAFRVHVDATSLSSQTEATLHLLSHLYAIRSSSLWKPAATATWLKSTATSVFNSFNRKNTHNLLARFNTQFSFASPTSSPDLLSFSIYRHVLLLDSTSSRRLTAFFPRRVMEAPSLSCDPIPPLTRVNEYDATFFAGSEDVFAFRPRTRREREADGRILAQMIPDAAIRQELQAIYDARPHIQERFPGGVVQFARAAAEMPEVLAGLIFGVDGEGLDGAGAGAGGGGDVMPGGFEVDFPQDDEQHRRWVMDAERGDVEDVPNPPDPREPDGAEEHAEDDEDDEYDDDDDIDEDGALPVRLLRNLIGRFWGGGTQQEPDSDSDDDG</sequence>
<feature type="compositionally biased region" description="Basic and acidic residues" evidence="1">
    <location>
        <begin position="758"/>
        <end position="767"/>
    </location>
</feature>
<evidence type="ECO:0000256" key="1">
    <source>
        <dbReference type="SAM" id="MobiDB-lite"/>
    </source>
</evidence>
<dbReference type="PANTHER" id="PTHR22684">
    <property type="entry name" value="NULP1-RELATED"/>
    <property type="match status" value="1"/>
</dbReference>
<dbReference type="GO" id="GO:1990112">
    <property type="term" value="C:RQC complex"/>
    <property type="evidence" value="ECO:0007669"/>
    <property type="project" value="TreeGrafter"/>
</dbReference>
<dbReference type="VEuPathDB" id="FungiDB:BD410DRAFT_754107"/>
<evidence type="ECO:0000313" key="3">
    <source>
        <dbReference type="Proteomes" id="UP000294933"/>
    </source>
</evidence>
<feature type="compositionally biased region" description="Basic and acidic residues" evidence="1">
    <location>
        <begin position="127"/>
        <end position="148"/>
    </location>
</feature>
<organism evidence="2 3">
    <name type="scientific">Rickenella mellea</name>
    <dbReference type="NCBI Taxonomy" id="50990"/>
    <lineage>
        <taxon>Eukaryota</taxon>
        <taxon>Fungi</taxon>
        <taxon>Dikarya</taxon>
        <taxon>Basidiomycota</taxon>
        <taxon>Agaricomycotina</taxon>
        <taxon>Agaricomycetes</taxon>
        <taxon>Hymenochaetales</taxon>
        <taxon>Rickenellaceae</taxon>
        <taxon>Rickenella</taxon>
    </lineage>
</organism>
<name>A0A4Y7PRZ3_9AGAM</name>
<feature type="region of interest" description="Disordered" evidence="1">
    <location>
        <begin position="712"/>
        <end position="732"/>
    </location>
</feature>
<feature type="region of interest" description="Disordered" evidence="1">
    <location>
        <begin position="799"/>
        <end position="818"/>
    </location>
</feature>
<gene>
    <name evidence="2" type="ORF">BD410DRAFT_754107</name>
</gene>
<dbReference type="GO" id="GO:1990116">
    <property type="term" value="P:ribosome-associated ubiquitin-dependent protein catabolic process"/>
    <property type="evidence" value="ECO:0007669"/>
    <property type="project" value="TreeGrafter"/>
</dbReference>
<feature type="region of interest" description="Disordered" evidence="1">
    <location>
        <begin position="1"/>
        <end position="167"/>
    </location>
</feature>
<keyword evidence="3" id="KW-1185">Reference proteome</keyword>
<dbReference type="EMBL" id="ML170218">
    <property type="protein sequence ID" value="TDL17622.1"/>
    <property type="molecule type" value="Genomic_DNA"/>
</dbReference>
<feature type="non-terminal residue" evidence="2">
    <location>
        <position position="818"/>
    </location>
</feature>
<dbReference type="InterPro" id="IPR006994">
    <property type="entry name" value="TCF25/Rqc1"/>
</dbReference>
<protein>
    <submittedName>
        <fullName evidence="2">DUF654-domain-containing protein</fullName>
    </submittedName>
</protein>
<dbReference type="OrthoDB" id="205993at2759"/>
<evidence type="ECO:0000313" key="2">
    <source>
        <dbReference type="EMBL" id="TDL17622.1"/>
    </source>
</evidence>
<accession>A0A4Y7PRZ3</accession>
<feature type="compositionally biased region" description="Polar residues" evidence="1">
    <location>
        <begin position="150"/>
        <end position="167"/>
    </location>
</feature>
<dbReference type="PANTHER" id="PTHR22684:SF0">
    <property type="entry name" value="RIBOSOME QUALITY CONTROL COMPLEX SUBUNIT TCF25"/>
    <property type="match status" value="1"/>
</dbReference>